<organism evidence="1 2">
    <name type="scientific">Trichoplax adhaerens</name>
    <name type="common">Trichoplax reptans</name>
    <dbReference type="NCBI Taxonomy" id="10228"/>
    <lineage>
        <taxon>Eukaryota</taxon>
        <taxon>Metazoa</taxon>
        <taxon>Placozoa</taxon>
        <taxon>Uniplacotomia</taxon>
        <taxon>Trichoplacea</taxon>
        <taxon>Trichoplacidae</taxon>
        <taxon>Trichoplax</taxon>
    </lineage>
</organism>
<evidence type="ECO:0000313" key="2">
    <source>
        <dbReference type="Proteomes" id="UP000009022"/>
    </source>
</evidence>
<dbReference type="CTD" id="6750786"/>
<dbReference type="KEGG" id="tad:TRIADDRAFT_53734"/>
<dbReference type="PhylomeDB" id="B3RQ08"/>
<dbReference type="RefSeq" id="XP_002109571.1">
    <property type="nucleotide sequence ID" value="XM_002109535.1"/>
</dbReference>
<dbReference type="EMBL" id="DS985242">
    <property type="protein sequence ID" value="EDV27737.1"/>
    <property type="molecule type" value="Genomic_DNA"/>
</dbReference>
<accession>B3RQ08</accession>
<proteinExistence type="predicted"/>
<dbReference type="GeneID" id="6750786"/>
<dbReference type="AlphaFoldDB" id="B3RQ08"/>
<protein>
    <submittedName>
        <fullName evidence="1">Uncharacterized protein</fullName>
    </submittedName>
</protein>
<sequence>MTPSELTIYLHSTGNTQSVQPTASSLHLSNELESSHQIAATDEQSNIDYTTSLLADQLHSNAPTYGNIDNPITAGILSSGDETRLTGSHYKQLTKSQFLSSVHYVKISTFSDHIDSNFICMSSDKVLISMKESPQWTTQNILYTPKASIIPESDITVDKTSQDDNLQELRSTTTKVISNVNIDLSSMLQNEEQEESASTLQSAIDNFVVSSPVNNIESNSIDIISDKISIYSDGLSQTNTHNIMYTPEASIQTESNIIADITSQDENLQETRSTTLISDVNIELSSTIGKEEEKESTNIDNIISATDIQEPSKDQSILHTLQSTIDNFEVSSPVNNIESSSIDIISDKVSIYSDGLSQTNTQNIMYTPEASIQTESNIIADITSQDENIQETQSAVLISDVDIELSSTIGNEEEDKQSTNIDNIISATDIQEPSKDQSILHTLQSTTDNFEVSSPVNNIGSNSVDVISDKISIYSDGLSQTTTQNIMYTPEASIQTESDIIADITSQDENLQETRSTTLISDVDIELSSTIGNEEEDKESTNIDNIISATGIQESSKDQSILHTLQSTIDNFEVSSPVNNIESNSIDIISDKISIYSDGLSQTNTHNIMYTPEASIQTESDIIADITSQDENLQETRSTTLISDVDIELSSTIGKEEEKESTNINNIISATDKVSIYSDGLSQTNTQNIMYTPEASIQTESDIIADITSQDENLQETRSVVLISDVDIKLSSTIGNEEEDKESTNIDNIISATATVVDI</sequence>
<dbReference type="HOGENOM" id="CLU_367368_0_0_1"/>
<keyword evidence="2" id="KW-1185">Reference proteome</keyword>
<name>B3RQ08_TRIAD</name>
<evidence type="ECO:0000313" key="1">
    <source>
        <dbReference type="EMBL" id="EDV27737.1"/>
    </source>
</evidence>
<dbReference type="InParanoid" id="B3RQ08"/>
<reference evidence="1 2" key="1">
    <citation type="journal article" date="2008" name="Nature">
        <title>The Trichoplax genome and the nature of placozoans.</title>
        <authorList>
            <person name="Srivastava M."/>
            <person name="Begovic E."/>
            <person name="Chapman J."/>
            <person name="Putnam N.H."/>
            <person name="Hellsten U."/>
            <person name="Kawashima T."/>
            <person name="Kuo A."/>
            <person name="Mitros T."/>
            <person name="Salamov A."/>
            <person name="Carpenter M.L."/>
            <person name="Signorovitch A.Y."/>
            <person name="Moreno M.A."/>
            <person name="Kamm K."/>
            <person name="Grimwood J."/>
            <person name="Schmutz J."/>
            <person name="Shapiro H."/>
            <person name="Grigoriev I.V."/>
            <person name="Buss L.W."/>
            <person name="Schierwater B."/>
            <person name="Dellaporta S.L."/>
            <person name="Rokhsar D.S."/>
        </authorList>
    </citation>
    <scope>NUCLEOTIDE SEQUENCE [LARGE SCALE GENOMIC DNA]</scope>
    <source>
        <strain evidence="1 2">Grell-BS-1999</strain>
    </source>
</reference>
<dbReference type="STRING" id="10228.B3RQ08"/>
<dbReference type="Proteomes" id="UP000009022">
    <property type="component" value="Unassembled WGS sequence"/>
</dbReference>
<gene>
    <name evidence="1" type="ORF">TRIADDRAFT_53734</name>
</gene>